<organism evidence="2 3">
    <name type="scientific">Stomatobaculum longum</name>
    <dbReference type="NCBI Taxonomy" id="796942"/>
    <lineage>
        <taxon>Bacteria</taxon>
        <taxon>Bacillati</taxon>
        <taxon>Bacillota</taxon>
        <taxon>Clostridia</taxon>
        <taxon>Lachnospirales</taxon>
        <taxon>Lachnospiraceae</taxon>
        <taxon>Stomatobaculum</taxon>
    </lineage>
</organism>
<dbReference type="RefSeq" id="WP_009533703.1">
    <property type="nucleotide sequence ID" value="NZ_JH590864.1"/>
</dbReference>
<gene>
    <name evidence="2" type="ORF">HMPREF9623_01885</name>
</gene>
<dbReference type="Pfam" id="PF00160">
    <property type="entry name" value="Pro_isomerase"/>
    <property type="match status" value="1"/>
</dbReference>
<accession>A0AA36Y3U5</accession>
<proteinExistence type="predicted"/>
<evidence type="ECO:0000313" key="3">
    <source>
        <dbReference type="Proteomes" id="UP000018466"/>
    </source>
</evidence>
<dbReference type="Gene3D" id="2.40.100.10">
    <property type="entry name" value="Cyclophilin-like"/>
    <property type="match status" value="1"/>
</dbReference>
<dbReference type="Proteomes" id="UP000018466">
    <property type="component" value="Unassembled WGS sequence"/>
</dbReference>
<keyword evidence="3" id="KW-1185">Reference proteome</keyword>
<evidence type="ECO:0000259" key="1">
    <source>
        <dbReference type="PROSITE" id="PS50072"/>
    </source>
</evidence>
<dbReference type="InterPro" id="IPR002130">
    <property type="entry name" value="Cyclophilin-type_PPIase_dom"/>
</dbReference>
<dbReference type="InterPro" id="IPR029000">
    <property type="entry name" value="Cyclophilin-like_dom_sf"/>
</dbReference>
<dbReference type="SUPFAM" id="SSF50891">
    <property type="entry name" value="Cyclophilin-like"/>
    <property type="match status" value="1"/>
</dbReference>
<name>A0AA36Y3U5_9FIRM</name>
<dbReference type="EMBL" id="AGEL01000014">
    <property type="protein sequence ID" value="EHO15974.1"/>
    <property type="molecule type" value="Genomic_DNA"/>
</dbReference>
<protein>
    <recommendedName>
        <fullName evidence="1">PPIase cyclophilin-type domain-containing protein</fullName>
    </recommendedName>
</protein>
<feature type="domain" description="PPIase cyclophilin-type" evidence="1">
    <location>
        <begin position="16"/>
        <end position="172"/>
    </location>
</feature>
<dbReference type="PROSITE" id="PS50072">
    <property type="entry name" value="CSA_PPIASE_2"/>
    <property type="match status" value="1"/>
</dbReference>
<dbReference type="GO" id="GO:0003755">
    <property type="term" value="F:peptidyl-prolyl cis-trans isomerase activity"/>
    <property type="evidence" value="ECO:0007669"/>
    <property type="project" value="InterPro"/>
</dbReference>
<dbReference type="AlphaFoldDB" id="A0AA36Y3U5"/>
<evidence type="ECO:0000313" key="2">
    <source>
        <dbReference type="EMBL" id="EHO15974.1"/>
    </source>
</evidence>
<sequence length="195" mass="22275">MELKLHLKSYLKLYLKSGAKIVIDLWSEAAPNAVNSLIYVASHGWMDHHAIQRIAPGKWVDLSYNAFGYEECRYLIPDEFQLNPNLEPLTPRPGVICMGGYDEAGLASAEIFFPLKEFPEFRGIYPVLGEVIEGMDEIRRIAELPTREVIYPGTDKKILEPAEPQIIERAELELFGETYPAPVRMEKQNLPPCWR</sequence>
<reference evidence="2 3" key="1">
    <citation type="submission" date="2011-10" db="EMBL/GenBank/DDBJ databases">
        <title>The Genome Sequence of Lachnospiraceae bacterium ACC2.</title>
        <authorList>
            <consortium name="The Broad Institute Genome Sequencing Platform"/>
            <person name="Earl A."/>
            <person name="Ward D."/>
            <person name="Feldgarden M."/>
            <person name="Gevers D."/>
            <person name="Sizova M."/>
            <person name="Hazen A."/>
            <person name="Epstein S."/>
            <person name="Young S.K."/>
            <person name="Zeng Q."/>
            <person name="Gargeya S."/>
            <person name="Fitzgerald M."/>
            <person name="Haas B."/>
            <person name="Abouelleil A."/>
            <person name="Alvarado L."/>
            <person name="Arachchi H.M."/>
            <person name="Berlin A."/>
            <person name="Brown A."/>
            <person name="Chapman S.B."/>
            <person name="Chen Z."/>
            <person name="Dunbar C."/>
            <person name="Freedman E."/>
            <person name="Gearin G."/>
            <person name="Goldberg J."/>
            <person name="Griggs A."/>
            <person name="Gujja S."/>
            <person name="Heiman D."/>
            <person name="Howarth C."/>
            <person name="Larson L."/>
            <person name="Lui A."/>
            <person name="MacDonald P.J.P."/>
            <person name="Montmayeur A."/>
            <person name="Murphy C."/>
            <person name="Neiman D."/>
            <person name="Pearson M."/>
            <person name="Priest M."/>
            <person name="Roberts A."/>
            <person name="Saif S."/>
            <person name="Shea T."/>
            <person name="Shenoy N."/>
            <person name="Sisk P."/>
            <person name="Stolte C."/>
            <person name="Sykes S."/>
            <person name="Wortman J."/>
            <person name="Nusbaum C."/>
            <person name="Birren B."/>
        </authorList>
    </citation>
    <scope>NUCLEOTIDE SEQUENCE [LARGE SCALE GENOMIC DNA]</scope>
    <source>
        <strain evidence="2 3">ACC2</strain>
    </source>
</reference>
<dbReference type="GeneID" id="86941602"/>
<comment type="caution">
    <text evidence="2">The sequence shown here is derived from an EMBL/GenBank/DDBJ whole genome shotgun (WGS) entry which is preliminary data.</text>
</comment>